<feature type="coiled-coil region" evidence="1">
    <location>
        <begin position="501"/>
        <end position="623"/>
    </location>
</feature>
<keyword evidence="3" id="KW-0472">Membrane</keyword>
<dbReference type="EMBL" id="LR031573">
    <property type="protein sequence ID" value="VDC87302.1"/>
    <property type="molecule type" value="Genomic_DNA"/>
</dbReference>
<sequence>MASAMATWTPSSLQLRIALNCRSFKAAPARAKLTKLSPRLRTSCAAHNAESGRGSDLFRGWADSGDDETSPYSGGGNWYKGTLVSGVAGMVLFVGLAFGALSFKRHVLTRPKVEVMVSESSSDQVGETSHERGNLMDQDEKERHDCTTNILYLHLNSLNVVACLTFSLMDVSLDSPVSSRDEIDVESKSASTSKASESQAKRYASQEEFDGVDTDASQISDEEKKHRCYTGIPAPSTVPQVNPLSPIFPTVVDPIQSQMFAALQALKVIESDARPYDLCTRREFARWLVSASNVLSRNSASKVYPAMYIENVTELAFDDIAPEDPDFQFIQGLAEAGIISSKLSNHNMPSAESSQLKFSPESPLSRQDLLSWKMALEFRQLPEGDSKKLYQLSGFLDIDKINPEAWPALIADLSAGENGITSLAFGRTRLFQPSKAVTKAQTAASLATGEACEAVSEELARIQAEAMAENVVSAHNALVAQVEKEINATFEKELLRETETVDAVVKLAEEAKTELTRLRVEKEEETLALEKERTFIETEMESLARLRNELEEQLQSLVSNKAEMSFEKERFGRLQKQVEKENEEILRLQSELEVERNALSIARDWAEDEARRATEQAKVLEEARGRWEKYGLKVIVDRDLSEQTTTESTWLNAGKQYSVEGTMNRGENVVAKLKKMAQDVRERSRDVIYLIIEKIRLLISALEKQVNGMSNKAKEVEIKTKSRAEELRKQASLKICEIRDVSMMRTKEVVEEFKDRVWKLKSK</sequence>
<reference evidence="4" key="1">
    <citation type="submission" date="2018-11" db="EMBL/GenBank/DDBJ databases">
        <authorList>
            <consortium name="Genoscope - CEA"/>
            <person name="William W."/>
        </authorList>
    </citation>
    <scope>NUCLEOTIDE SEQUENCE</scope>
</reference>
<feature type="region of interest" description="Disordered" evidence="2">
    <location>
        <begin position="119"/>
        <end position="141"/>
    </location>
</feature>
<feature type="coiled-coil region" evidence="1">
    <location>
        <begin position="663"/>
        <end position="719"/>
    </location>
</feature>
<organism evidence="4">
    <name type="scientific">Brassica campestris</name>
    <name type="common">Field mustard</name>
    <dbReference type="NCBI Taxonomy" id="3711"/>
    <lineage>
        <taxon>Eukaryota</taxon>
        <taxon>Viridiplantae</taxon>
        <taxon>Streptophyta</taxon>
        <taxon>Embryophyta</taxon>
        <taxon>Tracheophyta</taxon>
        <taxon>Spermatophyta</taxon>
        <taxon>Magnoliopsida</taxon>
        <taxon>eudicotyledons</taxon>
        <taxon>Gunneridae</taxon>
        <taxon>Pentapetalae</taxon>
        <taxon>rosids</taxon>
        <taxon>malvids</taxon>
        <taxon>Brassicales</taxon>
        <taxon>Brassicaceae</taxon>
        <taxon>Brassiceae</taxon>
        <taxon>Brassica</taxon>
    </lineage>
</organism>
<evidence type="ECO:0000313" key="4">
    <source>
        <dbReference type="EMBL" id="VDC87302.1"/>
    </source>
</evidence>
<dbReference type="PANTHER" id="PTHR33740:SF7">
    <property type="entry name" value="OXIDOREDUCTASE_TRANSITION METAL ION-BINDING PROTEIN"/>
    <property type="match status" value="1"/>
</dbReference>
<evidence type="ECO:0000256" key="2">
    <source>
        <dbReference type="SAM" id="MobiDB-lite"/>
    </source>
</evidence>
<evidence type="ECO:0000256" key="3">
    <source>
        <dbReference type="SAM" id="Phobius"/>
    </source>
</evidence>
<gene>
    <name evidence="4" type="ORF">BRAA02T06250Z</name>
</gene>
<keyword evidence="3" id="KW-1133">Transmembrane helix</keyword>
<protein>
    <submittedName>
        <fullName evidence="4">Uncharacterized protein</fullName>
    </submittedName>
</protein>
<evidence type="ECO:0000256" key="1">
    <source>
        <dbReference type="SAM" id="Coils"/>
    </source>
</evidence>
<keyword evidence="3" id="KW-0812">Transmembrane</keyword>
<feature type="compositionally biased region" description="Basic and acidic residues" evidence="2">
    <location>
        <begin position="128"/>
        <end position="141"/>
    </location>
</feature>
<feature type="region of interest" description="Disordered" evidence="2">
    <location>
        <begin position="179"/>
        <end position="224"/>
    </location>
</feature>
<feature type="transmembrane region" description="Helical" evidence="3">
    <location>
        <begin position="83"/>
        <end position="103"/>
    </location>
</feature>
<feature type="compositionally biased region" description="Low complexity" evidence="2">
    <location>
        <begin position="188"/>
        <end position="198"/>
    </location>
</feature>
<dbReference type="PANTHER" id="PTHR33740">
    <property type="entry name" value="GPI-ANCHORED ADHESIN-LIKE PROTEIN"/>
    <property type="match status" value="1"/>
</dbReference>
<accession>A0A3P6A4H8</accession>
<keyword evidence="1" id="KW-0175">Coiled coil</keyword>
<name>A0A3P6A4H8_BRACM</name>
<dbReference type="AlphaFoldDB" id="A0A3P6A4H8"/>
<proteinExistence type="predicted"/>